<gene>
    <name evidence="4" type="ORF">FHP25_14255</name>
</gene>
<name>A0A5C8PNA8_9HYPH</name>
<feature type="compositionally biased region" description="Basic and acidic residues" evidence="2">
    <location>
        <begin position="17"/>
        <end position="26"/>
    </location>
</feature>
<dbReference type="OrthoDB" id="9787760at2"/>
<evidence type="ECO:0000259" key="3">
    <source>
        <dbReference type="Pfam" id="PF12770"/>
    </source>
</evidence>
<dbReference type="Proteomes" id="UP000321638">
    <property type="component" value="Unassembled WGS sequence"/>
</dbReference>
<dbReference type="SUPFAM" id="SSF48452">
    <property type="entry name" value="TPR-like"/>
    <property type="match status" value="1"/>
</dbReference>
<keyword evidence="1" id="KW-0175">Coiled coil</keyword>
<evidence type="ECO:0000256" key="1">
    <source>
        <dbReference type="SAM" id="Coils"/>
    </source>
</evidence>
<feature type="coiled-coil region" evidence="1">
    <location>
        <begin position="577"/>
        <end position="624"/>
    </location>
</feature>
<dbReference type="Pfam" id="PF12770">
    <property type="entry name" value="CHAT"/>
    <property type="match status" value="1"/>
</dbReference>
<feature type="region of interest" description="Disordered" evidence="2">
    <location>
        <begin position="1"/>
        <end position="26"/>
    </location>
</feature>
<dbReference type="AlphaFoldDB" id="A0A5C8PNA8"/>
<dbReference type="Gene3D" id="1.25.40.10">
    <property type="entry name" value="Tetratricopeptide repeat domain"/>
    <property type="match status" value="1"/>
</dbReference>
<proteinExistence type="predicted"/>
<evidence type="ECO:0000313" key="5">
    <source>
        <dbReference type="Proteomes" id="UP000321638"/>
    </source>
</evidence>
<dbReference type="PANTHER" id="PTHR10098:SF108">
    <property type="entry name" value="TETRATRICOPEPTIDE REPEAT PROTEIN 28"/>
    <property type="match status" value="1"/>
</dbReference>
<reference evidence="4 5" key="1">
    <citation type="submission" date="2019-06" db="EMBL/GenBank/DDBJ databases">
        <title>New taxonomy in bacterial strain CC-CFT640, isolated from vineyard.</title>
        <authorList>
            <person name="Lin S.-Y."/>
            <person name="Tsai C.-F."/>
            <person name="Young C.-C."/>
        </authorList>
    </citation>
    <scope>NUCLEOTIDE SEQUENCE [LARGE SCALE GENOMIC DNA]</scope>
    <source>
        <strain evidence="4 5">CC-CFT640</strain>
    </source>
</reference>
<organism evidence="4 5">
    <name type="scientific">Vineibacter terrae</name>
    <dbReference type="NCBI Taxonomy" id="2586908"/>
    <lineage>
        <taxon>Bacteria</taxon>
        <taxon>Pseudomonadati</taxon>
        <taxon>Pseudomonadota</taxon>
        <taxon>Alphaproteobacteria</taxon>
        <taxon>Hyphomicrobiales</taxon>
        <taxon>Vineibacter</taxon>
    </lineage>
</organism>
<dbReference type="EMBL" id="VDUZ01000014">
    <property type="protein sequence ID" value="TXL75400.1"/>
    <property type="molecule type" value="Genomic_DNA"/>
</dbReference>
<evidence type="ECO:0000256" key="2">
    <source>
        <dbReference type="SAM" id="MobiDB-lite"/>
    </source>
</evidence>
<feature type="domain" description="CHAT" evidence="3">
    <location>
        <begin position="713"/>
        <end position="1037"/>
    </location>
</feature>
<dbReference type="PANTHER" id="PTHR10098">
    <property type="entry name" value="RAPSYN-RELATED"/>
    <property type="match status" value="1"/>
</dbReference>
<sequence length="1038" mass="108101">MSDIARSKSSRTAGLRPAHEQAGRPRCGEASATVAFLAALLATTSALAQQPPAPAGSPAGQTRTGEACVYEPVAPEPVMRARQTVDIRCGKAGDPVARVYQVDGTSDSAGLAAWTASGVWRGLLDSRAFCERGSATTLAGQPAALLACARRSGGVPYVAVATARGGSTFLGEGLSTAAPAIEATIAALAGGGAGGGRASTITTALGGRYAATYNAADADRYAALMRLGARHNIEEEYGPAERNYREALALQQRLFGRDNPDQADPMAHLAMNISNQGRFDEASTLFRRAEALAANTRDPLIRARVRQYVAQHLANQGRRAQARAALDDAEAQYYVAAPDLRTLVERATVRPPADAPVVAYGVRGQLFVDPRRDEGSRIGSSPAVVTPNTEWAAQGVAEIYRTRALLALGDNQPEQSQAYASKGIALLQAVGADPGGVRWRIVRVAGLGAEAARNLNRASSELGGSARGLSDALPQSQPAAKTYFESGAVRLQRGNPSAALSEFRSGAQMLRARRNTVPSETVFPYLDALAAGSRSLSGARAVEMFDATQLIGSGVTAAFVAQAALRMGSAHPSVKALQDQEQALAELYQRRDIATNAGADASVVQDIDRQVADATKARDAAEQAVRRDFPNYFQLLHGQPTAADLLARLGAGDAFLQIVLGEKGGYGVLARDGAVTAYPINLSLAQAAQTVQALRRAFMPDARGELPPYDVALAYDLYQKLLGPVAARLAGARELIVATDGALQSLPFALLVTQAPPPITGPADYKQVAWLVKSMTLSYVPAAQSLVLLRGVAARSRAPNAYVGYGGFTPISTAAAAQALQVARDGATPVPAACGTDARELATLPPLALAASEVALTADKLGAGRAGAHIGPAFSRSSVQRGGLDRYRIVHFASHALLPTELRCLQQPVVLTGAGTGGEALLTAADIAALRLDANLVVLSACNTAGPDGRSAGEAFSGLARSFFTAGTRGVLASHWNVADESTTLMMINLLTDTAKGTRAPVSLRNVQVGMIDGAGAGTDPVRWAHPFYWAPFVYAGG</sequence>
<protein>
    <submittedName>
        <fullName evidence="4">CHAT domain-containing protein</fullName>
    </submittedName>
</protein>
<dbReference type="InterPro" id="IPR011990">
    <property type="entry name" value="TPR-like_helical_dom_sf"/>
</dbReference>
<dbReference type="InterPro" id="IPR024983">
    <property type="entry name" value="CHAT_dom"/>
</dbReference>
<dbReference type="RefSeq" id="WP_147847614.1">
    <property type="nucleotide sequence ID" value="NZ_VDUZ01000014.1"/>
</dbReference>
<comment type="caution">
    <text evidence="4">The sequence shown here is derived from an EMBL/GenBank/DDBJ whole genome shotgun (WGS) entry which is preliminary data.</text>
</comment>
<dbReference type="Pfam" id="PF13424">
    <property type="entry name" value="TPR_12"/>
    <property type="match status" value="1"/>
</dbReference>
<evidence type="ECO:0000313" key="4">
    <source>
        <dbReference type="EMBL" id="TXL75400.1"/>
    </source>
</evidence>
<accession>A0A5C8PNA8</accession>
<keyword evidence="5" id="KW-1185">Reference proteome</keyword>